<reference evidence="2" key="2">
    <citation type="journal article" date="2015" name="Fish Shellfish Immunol.">
        <title>Early steps in the European eel (Anguilla anguilla)-Vibrio vulnificus interaction in the gills: Role of the RtxA13 toxin.</title>
        <authorList>
            <person name="Callol A."/>
            <person name="Pajuelo D."/>
            <person name="Ebbesson L."/>
            <person name="Teles M."/>
            <person name="MacKenzie S."/>
            <person name="Amaro C."/>
        </authorList>
    </citation>
    <scope>NUCLEOTIDE SEQUENCE</scope>
</reference>
<keyword evidence="1" id="KW-1133">Transmembrane helix</keyword>
<dbReference type="AlphaFoldDB" id="A0A0E9WQR5"/>
<organism evidence="2">
    <name type="scientific">Anguilla anguilla</name>
    <name type="common">European freshwater eel</name>
    <name type="synonym">Muraena anguilla</name>
    <dbReference type="NCBI Taxonomy" id="7936"/>
    <lineage>
        <taxon>Eukaryota</taxon>
        <taxon>Metazoa</taxon>
        <taxon>Chordata</taxon>
        <taxon>Craniata</taxon>
        <taxon>Vertebrata</taxon>
        <taxon>Euteleostomi</taxon>
        <taxon>Actinopterygii</taxon>
        <taxon>Neopterygii</taxon>
        <taxon>Teleostei</taxon>
        <taxon>Anguilliformes</taxon>
        <taxon>Anguillidae</taxon>
        <taxon>Anguilla</taxon>
    </lineage>
</organism>
<protein>
    <submittedName>
        <fullName evidence="2">Uncharacterized protein</fullName>
    </submittedName>
</protein>
<reference evidence="2" key="1">
    <citation type="submission" date="2014-11" db="EMBL/GenBank/DDBJ databases">
        <authorList>
            <person name="Amaro Gonzalez C."/>
        </authorList>
    </citation>
    <scope>NUCLEOTIDE SEQUENCE</scope>
</reference>
<keyword evidence="1" id="KW-0812">Transmembrane</keyword>
<name>A0A0E9WQR5_ANGAN</name>
<keyword evidence="1" id="KW-0472">Membrane</keyword>
<dbReference type="EMBL" id="GBXM01016672">
    <property type="protein sequence ID" value="JAH91905.1"/>
    <property type="molecule type" value="Transcribed_RNA"/>
</dbReference>
<proteinExistence type="predicted"/>
<accession>A0A0E9WQR5</accession>
<feature type="transmembrane region" description="Helical" evidence="1">
    <location>
        <begin position="44"/>
        <end position="62"/>
    </location>
</feature>
<evidence type="ECO:0000313" key="2">
    <source>
        <dbReference type="EMBL" id="JAH91905.1"/>
    </source>
</evidence>
<evidence type="ECO:0000256" key="1">
    <source>
        <dbReference type="SAM" id="Phobius"/>
    </source>
</evidence>
<sequence length="88" mass="10753">MATQRILFFYCFSQNPIMKLKSIIQSFRIFYKRKYSVCIHFKKFNFFGFISIFFRFIYIRGISPTMFLINLPQTSRLFAEKETSPHFH</sequence>